<dbReference type="EMBL" id="MAYW01000028">
    <property type="protein sequence ID" value="ODS33458.1"/>
    <property type="molecule type" value="Genomic_DNA"/>
</dbReference>
<dbReference type="InterPro" id="IPR036280">
    <property type="entry name" value="Multihaem_cyt_sf"/>
</dbReference>
<reference evidence="4 5" key="1">
    <citation type="submission" date="2016-07" db="EMBL/GenBank/DDBJ databases">
        <title>Draft genome of Scalindua rubra, obtained from a brine-seawater interface in the Red Sea, sheds light on salt adaptation in anammox bacteria.</title>
        <authorList>
            <person name="Speth D.R."/>
            <person name="Lagkouvardos I."/>
            <person name="Wang Y."/>
            <person name="Qian P.-Y."/>
            <person name="Dutilh B.E."/>
            <person name="Jetten M.S."/>
        </authorList>
    </citation>
    <scope>NUCLEOTIDE SEQUENCE [LARGE SCALE GENOMIC DNA]</scope>
    <source>
        <strain evidence="4">BSI-1</strain>
    </source>
</reference>
<gene>
    <name evidence="4" type="ORF">SCARUB_01430</name>
</gene>
<keyword evidence="2" id="KW-0472">Membrane</keyword>
<proteinExistence type="predicted"/>
<dbReference type="Pfam" id="PF22142">
    <property type="entry name" value="Hao_C"/>
    <property type="match status" value="1"/>
</dbReference>
<feature type="compositionally biased region" description="Basic and acidic residues" evidence="1">
    <location>
        <begin position="40"/>
        <end position="54"/>
    </location>
</feature>
<evidence type="ECO:0000256" key="1">
    <source>
        <dbReference type="SAM" id="MobiDB-lite"/>
    </source>
</evidence>
<dbReference type="Proteomes" id="UP000094056">
    <property type="component" value="Unassembled WGS sequence"/>
</dbReference>
<dbReference type="InterPro" id="IPR054394">
    <property type="entry name" value="Hao_C"/>
</dbReference>
<evidence type="ECO:0000313" key="5">
    <source>
        <dbReference type="Proteomes" id="UP000094056"/>
    </source>
</evidence>
<protein>
    <submittedName>
        <fullName evidence="4">Hydroxylamine oxidoreductase</fullName>
    </submittedName>
</protein>
<sequence length="525" mass="59306">MKDIKKIIFYTVLIIGVAFILRTNSISFLSEDGYVLAEEKGKPEAKKEEKKAEPSKAAGKKPTFQDAASKIFDQKVGLDDSGDVYKMGLTAKYTGPENLLQGEGKYGKLFKYLPVMRWYDPEHYYTSTQEVEGEFTNDQCILCHMIKTPGIVAQWKKSKHATSWKKIVGCDECHGPDHMNLHMPTYKVCGQKECHPKQTAGHRAGGVGSHTHAFHVSTNEASWQVSKPAEEVTACATCHGKAENTCDGCHTRHEFSEAEARKPAGCAVCHRGLDHYEYEMWMQSYHGLLWASNGASWDWTKPMRPDNYQVPTCSYCHMQGGDHNQQSFSTVHTGMGVHLVDRGAPKFKATRDAWIKTCSGCHSPRFAADQLEAMDEATKVAFTKWREAVKIVIDLYNDGLLDPMPNDLAPDWSGHYTFSLFPGGEGRMFNVSFIEKKAFEMLVYITNAIYKAMAHFGWYGATYGKGAFLQDRWLIDIKGEASKLRRISTLEKKVGIDHKAYDFWKHGEYTDLLLGWKRKEGDIQK</sequence>
<dbReference type="SMR" id="A0A1E3XCZ0"/>
<dbReference type="SUPFAM" id="SSF48695">
    <property type="entry name" value="Multiheme cytochromes"/>
    <property type="match status" value="1"/>
</dbReference>
<evidence type="ECO:0000313" key="4">
    <source>
        <dbReference type="EMBL" id="ODS33458.1"/>
    </source>
</evidence>
<feature type="domain" description="Hydroxylamine oxidoreductase C-terminal" evidence="3">
    <location>
        <begin position="499"/>
        <end position="523"/>
    </location>
</feature>
<evidence type="ECO:0000259" key="3">
    <source>
        <dbReference type="Pfam" id="PF22142"/>
    </source>
</evidence>
<accession>A0A1E3XCZ0</accession>
<dbReference type="Gene3D" id="1.10.780.10">
    <property type="entry name" value="Hydroxylamine Oxidoreductase, Chain A, domain 1"/>
    <property type="match status" value="1"/>
</dbReference>
<keyword evidence="2" id="KW-1133">Transmembrane helix</keyword>
<dbReference type="AlphaFoldDB" id="A0A1E3XCZ0"/>
<name>A0A1E3XCZ0_9BACT</name>
<feature type="transmembrane region" description="Helical" evidence="2">
    <location>
        <begin position="7"/>
        <end position="29"/>
    </location>
</feature>
<keyword evidence="2" id="KW-0812">Transmembrane</keyword>
<dbReference type="Pfam" id="PF13447">
    <property type="entry name" value="Multi-haem_cyto"/>
    <property type="match status" value="1"/>
</dbReference>
<feature type="region of interest" description="Disordered" evidence="1">
    <location>
        <begin position="40"/>
        <end position="62"/>
    </location>
</feature>
<organism evidence="4 5">
    <name type="scientific">Candidatus Scalindua rubra</name>
    <dbReference type="NCBI Taxonomy" id="1872076"/>
    <lineage>
        <taxon>Bacteria</taxon>
        <taxon>Pseudomonadati</taxon>
        <taxon>Planctomycetota</taxon>
        <taxon>Candidatus Brocadiia</taxon>
        <taxon>Candidatus Brocadiales</taxon>
        <taxon>Candidatus Scalinduaceae</taxon>
        <taxon>Candidatus Scalindua</taxon>
    </lineage>
</organism>
<dbReference type="Gene3D" id="1.20.850.10">
    <property type="entry name" value="Hydroxylamine Oxidoreductase, Chain A, domain 2"/>
    <property type="match status" value="1"/>
</dbReference>
<evidence type="ECO:0000256" key="2">
    <source>
        <dbReference type="SAM" id="Phobius"/>
    </source>
</evidence>
<dbReference type="CDD" id="cd08168">
    <property type="entry name" value="Cytochrom_C3"/>
    <property type="match status" value="1"/>
</dbReference>
<comment type="caution">
    <text evidence="4">The sequence shown here is derived from an EMBL/GenBank/DDBJ whole genome shotgun (WGS) entry which is preliminary data.</text>
</comment>